<proteinExistence type="predicted"/>
<dbReference type="InterPro" id="IPR009228">
    <property type="entry name" value="Capsid_scaffold_GpO"/>
</dbReference>
<comment type="caution">
    <text evidence="3">The sequence shown here is derived from an EMBL/GenBank/DDBJ whole genome shotgun (WGS) entry which is preliminary data.</text>
</comment>
<feature type="region of interest" description="Disordered" evidence="1">
    <location>
        <begin position="178"/>
        <end position="197"/>
    </location>
</feature>
<evidence type="ECO:0000313" key="3">
    <source>
        <dbReference type="EMBL" id="MDW9349328.1"/>
    </source>
</evidence>
<dbReference type="Proteomes" id="UP000711811">
    <property type="component" value="Unassembled WGS sequence"/>
</dbReference>
<evidence type="ECO:0000313" key="4">
    <source>
        <dbReference type="EMBL" id="MDW9353783.1"/>
    </source>
</evidence>
<dbReference type="EMBL" id="JAWPMK010000001">
    <property type="protein sequence ID" value="MDW9349328.1"/>
    <property type="molecule type" value="Genomic_DNA"/>
</dbReference>
<dbReference type="Proteomes" id="UP001271591">
    <property type="component" value="Unassembled WGS sequence"/>
</dbReference>
<dbReference type="AlphaFoldDB" id="A0AAP6AWE9"/>
<sequence length="349" mass="38126">MPQPTLMTDWICIATSGPTVDGREIDPQWLTDAAETYSRNTYTALLWPWHEEEIGHRQYTSNLGEVDSLKAETGEDGKTRLYARLVPNQYLIEANRLGQKLFTSAEIVENFARSGRDYLLGVAVTDIPASLGTEKIRFTLNNEEYTAQRANCQTFTLGSLSPDTSPAPRKPESFLKRLFSAGQTDNTDTSKPDTGEDAKMDEIKALLEKLITLVEGGSAAATGEGTADTPEEAKAEVAEIAAEIADAAAEVAELAEEVKAAPEDEVKAEAFTAAKAKLEDAIKAFSTITPEKGERYRRFAARRRDDTDKEEIKAIAEKLNDLTTKLSATGITPRPAGTPAESEKPFDFV</sequence>
<evidence type="ECO:0000313" key="2">
    <source>
        <dbReference type="EMBL" id="EFJ6482030.1"/>
    </source>
</evidence>
<feature type="region of interest" description="Disordered" evidence="1">
    <location>
        <begin position="326"/>
        <end position="349"/>
    </location>
</feature>
<organism evidence="3 5">
    <name type="scientific">Escherichia coli</name>
    <dbReference type="NCBI Taxonomy" id="562"/>
    <lineage>
        <taxon>Bacteria</taxon>
        <taxon>Pseudomonadati</taxon>
        <taxon>Pseudomonadota</taxon>
        <taxon>Gammaproteobacteria</taxon>
        <taxon>Enterobacterales</taxon>
        <taxon>Enterobacteriaceae</taxon>
        <taxon>Escherichia</taxon>
    </lineage>
</organism>
<reference evidence="2" key="1">
    <citation type="submission" date="2020-02" db="EMBL/GenBank/DDBJ databases">
        <authorList>
            <person name="Ashton P.M."/>
            <person name="Dallman T."/>
            <person name="Nair S."/>
            <person name="De Pinna E."/>
            <person name="Peters T."/>
            <person name="Grant K."/>
        </authorList>
    </citation>
    <scope>NUCLEOTIDE SEQUENCE</scope>
    <source>
        <strain evidence="2">93335</strain>
    </source>
</reference>
<evidence type="ECO:0000256" key="1">
    <source>
        <dbReference type="SAM" id="MobiDB-lite"/>
    </source>
</evidence>
<feature type="compositionally biased region" description="Basic and acidic residues" evidence="1">
    <location>
        <begin position="188"/>
        <end position="197"/>
    </location>
</feature>
<reference evidence="3" key="2">
    <citation type="submission" date="2023-10" db="EMBL/GenBank/DDBJ databases">
        <title>Draft Genome Sequence of a Shiga toxin-producing Escherichia coli strain from deer meat showing an IS-element integration in the B-subunit of the Shiga toxin Stx2b gene.</title>
        <authorList>
            <person name="Projahn M."/>
            <person name="Borowiak M."/>
        </authorList>
    </citation>
    <scope>NUCLEOTIDE SEQUENCE</scope>
    <source>
        <strain evidence="3">BfR-EC-18960</strain>
    </source>
</reference>
<accession>A0AAP6AWE9</accession>
<dbReference type="EMBL" id="AATCLQ010000014">
    <property type="protein sequence ID" value="EFJ6482030.1"/>
    <property type="molecule type" value="Genomic_DNA"/>
</dbReference>
<evidence type="ECO:0000313" key="5">
    <source>
        <dbReference type="Proteomes" id="UP001271591"/>
    </source>
</evidence>
<gene>
    <name evidence="2" type="ORF">A2J79_002396</name>
    <name evidence="3" type="ORF">R8G00_06735</name>
    <name evidence="4" type="ORF">R8G00_30735</name>
</gene>
<dbReference type="EMBL" id="JAWPMK010000009">
    <property type="protein sequence ID" value="MDW9353783.1"/>
    <property type="molecule type" value="Genomic_DNA"/>
</dbReference>
<dbReference type="Pfam" id="PF05929">
    <property type="entry name" value="Phage_GPO"/>
    <property type="match status" value="1"/>
</dbReference>
<name>A0AAP6AWE9_ECOLX</name>
<protein>
    <submittedName>
        <fullName evidence="3">GPO family capsid scaffolding protein</fullName>
    </submittedName>
    <submittedName>
        <fullName evidence="2">Phage capsid protein</fullName>
    </submittedName>
</protein>
<dbReference type="RefSeq" id="WP_051701849.1">
    <property type="nucleotide sequence ID" value="NZ_BRVX01000076.1"/>
</dbReference>